<comment type="similarity">
    <text evidence="2">Belongs to the prokaryotic/mitochondrial release factor family.</text>
</comment>
<dbReference type="Gene3D" id="3.30.160.20">
    <property type="match status" value="1"/>
</dbReference>
<dbReference type="InterPro" id="IPR052405">
    <property type="entry name" value="Mito_Transl_Release_Factor"/>
</dbReference>
<dbReference type="Proteomes" id="UP000694906">
    <property type="component" value="Unplaced"/>
</dbReference>
<evidence type="ECO:0000259" key="6">
    <source>
        <dbReference type="Pfam" id="PF00472"/>
    </source>
</evidence>
<dbReference type="InterPro" id="IPR045853">
    <property type="entry name" value="Pep_chain_release_fac_I_sf"/>
</dbReference>
<gene>
    <name evidence="8" type="primary">LOC106010192</name>
</gene>
<dbReference type="RefSeq" id="XP_012931219.1">
    <property type="nucleotide sequence ID" value="XM_013075765.2"/>
</dbReference>
<feature type="region of interest" description="Disordered" evidence="5">
    <location>
        <begin position="110"/>
        <end position="130"/>
    </location>
</feature>
<dbReference type="GO" id="GO:0003747">
    <property type="term" value="F:translation release factor activity"/>
    <property type="evidence" value="ECO:0007669"/>
    <property type="project" value="InterPro"/>
</dbReference>
<feature type="compositionally biased region" description="Basic and acidic residues" evidence="5">
    <location>
        <begin position="110"/>
        <end position="120"/>
    </location>
</feature>
<protein>
    <submittedName>
        <fullName evidence="8">LOW QUALITY PROTEIN: probable peptide chain release factor C12orf65 homolog, mitochondrial</fullName>
    </submittedName>
</protein>
<evidence type="ECO:0000256" key="1">
    <source>
        <dbReference type="ARBA" id="ARBA00004173"/>
    </source>
</evidence>
<dbReference type="PANTHER" id="PTHR46203:SF1">
    <property type="entry name" value="MITOCHONDRIAL TRANSLATION RELEASE FACTOR IN RESCUE"/>
    <property type="match status" value="1"/>
</dbReference>
<evidence type="ECO:0000256" key="4">
    <source>
        <dbReference type="ARBA" id="ARBA00023128"/>
    </source>
</evidence>
<dbReference type="KEGG" id="hgl:106010192"/>
<evidence type="ECO:0000313" key="7">
    <source>
        <dbReference type="Proteomes" id="UP000694906"/>
    </source>
</evidence>
<organism evidence="7 8">
    <name type="scientific">Heterocephalus glaber</name>
    <name type="common">Naked mole rat</name>
    <dbReference type="NCBI Taxonomy" id="10181"/>
    <lineage>
        <taxon>Eukaryota</taxon>
        <taxon>Metazoa</taxon>
        <taxon>Chordata</taxon>
        <taxon>Craniata</taxon>
        <taxon>Vertebrata</taxon>
        <taxon>Euteleostomi</taxon>
        <taxon>Mammalia</taxon>
        <taxon>Eutheria</taxon>
        <taxon>Euarchontoglires</taxon>
        <taxon>Glires</taxon>
        <taxon>Rodentia</taxon>
        <taxon>Hystricomorpha</taxon>
        <taxon>Bathyergidae</taxon>
        <taxon>Heterocephalus</taxon>
    </lineage>
</organism>
<evidence type="ECO:0000313" key="8">
    <source>
        <dbReference type="RefSeq" id="XP_012931219.1"/>
    </source>
</evidence>
<dbReference type="GO" id="GO:0005739">
    <property type="term" value="C:mitochondrion"/>
    <property type="evidence" value="ECO:0007669"/>
    <property type="project" value="UniProtKB-SubCell"/>
</dbReference>
<dbReference type="Pfam" id="PF00472">
    <property type="entry name" value="RF-1"/>
    <property type="match status" value="1"/>
</dbReference>
<sequence length="157" mass="17139">MLGASGPLAPSPGGAAAVLQVAGKKDHTGLLSLDESELEEQFVKGHRPGSGVGGCLATNKTSNCVVLKHMPSGLVAKCHPMRSVDHNRKLARKILREKVDVFHNGEDSPVCREKREAEKKKRERKKTAKETLEKKKLVKELRESSQSSIVEKTADSY</sequence>
<dbReference type="InterPro" id="IPR000352">
    <property type="entry name" value="Pep_chain_release_fac_I"/>
</dbReference>
<keyword evidence="4" id="KW-0496">Mitochondrion</keyword>
<keyword evidence="7" id="KW-1185">Reference proteome</keyword>
<name>A0AAX6R0U8_HETGA</name>
<accession>A0AAX6R0U8</accession>
<dbReference type="PANTHER" id="PTHR46203">
    <property type="entry name" value="PROBABLE PEPTIDE CHAIN RELEASE FACTOR C12ORF65"/>
    <property type="match status" value="1"/>
</dbReference>
<evidence type="ECO:0000256" key="2">
    <source>
        <dbReference type="ARBA" id="ARBA00010835"/>
    </source>
</evidence>
<evidence type="ECO:0000256" key="3">
    <source>
        <dbReference type="ARBA" id="ARBA00022946"/>
    </source>
</evidence>
<keyword evidence="3" id="KW-0809">Transit peptide</keyword>
<dbReference type="SUPFAM" id="SSF75620">
    <property type="entry name" value="Release factor"/>
    <property type="match status" value="1"/>
</dbReference>
<dbReference type="GeneID" id="106010192"/>
<feature type="domain" description="Prokaryotic-type class I peptide chain release factors" evidence="6">
    <location>
        <begin position="32"/>
        <end position="141"/>
    </location>
</feature>
<comment type="subcellular location">
    <subcellularLocation>
        <location evidence="1">Mitochondrion</location>
    </subcellularLocation>
</comment>
<dbReference type="AlphaFoldDB" id="A0AAX6R0U8"/>
<reference evidence="8" key="1">
    <citation type="submission" date="2025-08" db="UniProtKB">
        <authorList>
            <consortium name="RefSeq"/>
        </authorList>
    </citation>
    <scope>IDENTIFICATION</scope>
</reference>
<feature type="region of interest" description="Disordered" evidence="5">
    <location>
        <begin position="138"/>
        <end position="157"/>
    </location>
</feature>
<evidence type="ECO:0000256" key="5">
    <source>
        <dbReference type="SAM" id="MobiDB-lite"/>
    </source>
</evidence>
<proteinExistence type="inferred from homology"/>